<evidence type="ECO:0000256" key="2">
    <source>
        <dbReference type="ARBA" id="ARBA00022448"/>
    </source>
</evidence>
<feature type="transmembrane region" description="Helical" evidence="9">
    <location>
        <begin position="43"/>
        <end position="65"/>
    </location>
</feature>
<evidence type="ECO:0000313" key="11">
    <source>
        <dbReference type="Proteomes" id="UP000323454"/>
    </source>
</evidence>
<evidence type="ECO:0000256" key="9">
    <source>
        <dbReference type="SAM" id="Phobius"/>
    </source>
</evidence>
<keyword evidence="2" id="KW-0813">Transport</keyword>
<dbReference type="GO" id="GO:0005886">
    <property type="term" value="C:plasma membrane"/>
    <property type="evidence" value="ECO:0007669"/>
    <property type="project" value="UniProtKB-SubCell"/>
</dbReference>
<feature type="transmembrane region" description="Helical" evidence="9">
    <location>
        <begin position="259"/>
        <end position="277"/>
    </location>
</feature>
<evidence type="ECO:0000256" key="8">
    <source>
        <dbReference type="ARBA" id="ARBA00035655"/>
    </source>
</evidence>
<feature type="transmembrane region" description="Helical" evidence="9">
    <location>
        <begin position="99"/>
        <end position="120"/>
    </location>
</feature>
<name>A0A5B2WNK7_9PSEU</name>
<evidence type="ECO:0000256" key="5">
    <source>
        <dbReference type="ARBA" id="ARBA00022692"/>
    </source>
</evidence>
<comment type="caution">
    <text evidence="10">The sequence shown here is derived from an EMBL/GenBank/DDBJ whole genome shotgun (WGS) entry which is preliminary data.</text>
</comment>
<dbReference type="InterPro" id="IPR007272">
    <property type="entry name" value="Sulf_transp_TsuA/YedE"/>
</dbReference>
<comment type="similarity">
    <text evidence="8">Belongs to the TsuA/YedE (TC 9.B.102) family.</text>
</comment>
<protein>
    <submittedName>
        <fullName evidence="10">Uncharacterized protein</fullName>
    </submittedName>
</protein>
<keyword evidence="5 9" id="KW-0812">Transmembrane</keyword>
<reference evidence="10 11" key="2">
    <citation type="submission" date="2019-09" db="EMBL/GenBank/DDBJ databases">
        <authorList>
            <person name="Jin C."/>
        </authorList>
    </citation>
    <scope>NUCLEOTIDE SEQUENCE [LARGE SCALE GENOMIC DNA]</scope>
    <source>
        <strain evidence="10 11">AN110305</strain>
    </source>
</reference>
<dbReference type="Proteomes" id="UP000323454">
    <property type="component" value="Unassembled WGS sequence"/>
</dbReference>
<evidence type="ECO:0000256" key="3">
    <source>
        <dbReference type="ARBA" id="ARBA00022475"/>
    </source>
</evidence>
<gene>
    <name evidence="10" type="ORF">F0L68_33865</name>
</gene>
<accession>A0A5B2WNK7</accession>
<dbReference type="EMBL" id="VUOB01000070">
    <property type="protein sequence ID" value="KAA2252985.1"/>
    <property type="molecule type" value="Genomic_DNA"/>
</dbReference>
<dbReference type="Pfam" id="PF04143">
    <property type="entry name" value="Sulf_transp"/>
    <property type="match status" value="1"/>
</dbReference>
<dbReference type="RefSeq" id="WP_149853965.1">
    <property type="nucleotide sequence ID" value="NZ_VUOB01000070.1"/>
</dbReference>
<dbReference type="AlphaFoldDB" id="A0A5B2WNK7"/>
<evidence type="ECO:0000256" key="4">
    <source>
        <dbReference type="ARBA" id="ARBA00022519"/>
    </source>
</evidence>
<feature type="transmembrane region" description="Helical" evidence="9">
    <location>
        <begin position="140"/>
        <end position="166"/>
    </location>
</feature>
<feature type="transmembrane region" description="Helical" evidence="9">
    <location>
        <begin position="187"/>
        <end position="206"/>
    </location>
</feature>
<feature type="transmembrane region" description="Helical" evidence="9">
    <location>
        <begin position="71"/>
        <end position="92"/>
    </location>
</feature>
<proteinExistence type="inferred from homology"/>
<evidence type="ECO:0000256" key="7">
    <source>
        <dbReference type="ARBA" id="ARBA00023136"/>
    </source>
</evidence>
<keyword evidence="11" id="KW-1185">Reference proteome</keyword>
<reference evidence="10 11" key="1">
    <citation type="submission" date="2019-09" db="EMBL/GenBank/DDBJ databases">
        <title>Goodfellowia gen. nov., a new genus of the Pseudonocardineae related to Actinoalloteichus, containing Goodfellowia coeruleoviolacea gen. nov., comb. nov. gen. nov., comb. nov.</title>
        <authorList>
            <person name="Labeda D."/>
        </authorList>
    </citation>
    <scope>NUCLEOTIDE SEQUENCE [LARGE SCALE GENOMIC DNA]</scope>
    <source>
        <strain evidence="10 11">AN110305</strain>
    </source>
</reference>
<feature type="transmembrane region" description="Helical" evidence="9">
    <location>
        <begin position="226"/>
        <end position="247"/>
    </location>
</feature>
<dbReference type="OrthoDB" id="5194041at2"/>
<dbReference type="PANTHER" id="PTHR30574">
    <property type="entry name" value="INNER MEMBRANE PROTEIN YEDE"/>
    <property type="match status" value="1"/>
</dbReference>
<keyword evidence="7 9" id="KW-0472">Membrane</keyword>
<sequence length="327" mass="32651">MITAVLTGLVAGTAMGYVLYRGRLCFHATFAGPYERRWLLARAWLLGVAVASVGLAVLFGTPLAAGLNRGLPFAPVADLVGGLLIGVGMAVARSCVSGLLFKLGSGMLGALVGLAGWVAGELAVHDLVLPGPTVLPGGRGATVPGVLGLPTLAVSVVFLVIVAAALRWRRGAERPDRAWQWNWPTAGVALGAVTVAGWVLAAVGGAGFGPSTVGAATGVLDGNPNWWLIAFLGGIVAGGAVAARTSGGFLVRGETKVRYAQLAVGGALLGAGGWLAGGCNLGHALSGAAQLNVSSWVVVAAIVAGIGLARAAQRMAGVRQVPAGTTY</sequence>
<evidence type="ECO:0000256" key="1">
    <source>
        <dbReference type="ARBA" id="ARBA00004429"/>
    </source>
</evidence>
<dbReference type="PANTHER" id="PTHR30574:SF1">
    <property type="entry name" value="SULPHUR TRANSPORT DOMAIN-CONTAINING PROTEIN"/>
    <property type="match status" value="1"/>
</dbReference>
<keyword evidence="3" id="KW-1003">Cell membrane</keyword>
<keyword evidence="4" id="KW-0997">Cell inner membrane</keyword>
<comment type="subcellular location">
    <subcellularLocation>
        <location evidence="1">Cell inner membrane</location>
        <topology evidence="1">Multi-pass membrane protein</topology>
    </subcellularLocation>
</comment>
<keyword evidence="6 9" id="KW-1133">Transmembrane helix</keyword>
<evidence type="ECO:0000256" key="6">
    <source>
        <dbReference type="ARBA" id="ARBA00022989"/>
    </source>
</evidence>
<feature type="transmembrane region" description="Helical" evidence="9">
    <location>
        <begin position="289"/>
        <end position="309"/>
    </location>
</feature>
<evidence type="ECO:0000313" key="10">
    <source>
        <dbReference type="EMBL" id="KAA2252985.1"/>
    </source>
</evidence>
<organism evidence="10 11">
    <name type="scientific">Solihabitans fulvus</name>
    <dbReference type="NCBI Taxonomy" id="1892852"/>
    <lineage>
        <taxon>Bacteria</taxon>
        <taxon>Bacillati</taxon>
        <taxon>Actinomycetota</taxon>
        <taxon>Actinomycetes</taxon>
        <taxon>Pseudonocardiales</taxon>
        <taxon>Pseudonocardiaceae</taxon>
        <taxon>Solihabitans</taxon>
    </lineage>
</organism>